<dbReference type="PROSITE" id="PS50977">
    <property type="entry name" value="HTH_TETR_2"/>
    <property type="match status" value="1"/>
</dbReference>
<feature type="DNA-binding region" description="H-T-H motif" evidence="2">
    <location>
        <begin position="31"/>
        <end position="50"/>
    </location>
</feature>
<dbReference type="SUPFAM" id="SSF46689">
    <property type="entry name" value="Homeodomain-like"/>
    <property type="match status" value="1"/>
</dbReference>
<protein>
    <submittedName>
        <fullName evidence="4">TetR/AcrR family transcriptional regulator</fullName>
    </submittedName>
</protein>
<reference evidence="4 5" key="1">
    <citation type="submission" date="2018-08" db="EMBL/GenBank/DDBJ databases">
        <title>A genome reference for cultivated species of the human gut microbiota.</title>
        <authorList>
            <person name="Zou Y."/>
            <person name="Xue W."/>
            <person name="Luo G."/>
        </authorList>
    </citation>
    <scope>NUCLEOTIDE SEQUENCE [LARGE SCALE GENOMIC DNA]</scope>
    <source>
        <strain evidence="4 5">AF26-4BH</strain>
    </source>
</reference>
<dbReference type="Gene3D" id="1.10.357.10">
    <property type="entry name" value="Tetracycline Repressor, domain 2"/>
    <property type="match status" value="1"/>
</dbReference>
<dbReference type="PANTHER" id="PTHR43479:SF7">
    <property type="entry name" value="TETR-FAMILY TRANSCRIPTIONAL REGULATOR"/>
    <property type="match status" value="1"/>
</dbReference>
<keyword evidence="1 2" id="KW-0238">DNA-binding</keyword>
<organism evidence="4 5">
    <name type="scientific">Eisenbergiella massiliensis</name>
    <dbReference type="NCBI Taxonomy" id="1720294"/>
    <lineage>
        <taxon>Bacteria</taxon>
        <taxon>Bacillati</taxon>
        <taxon>Bacillota</taxon>
        <taxon>Clostridia</taxon>
        <taxon>Lachnospirales</taxon>
        <taxon>Lachnospiraceae</taxon>
        <taxon>Eisenbergiella</taxon>
    </lineage>
</organism>
<proteinExistence type="predicted"/>
<dbReference type="InterPro" id="IPR009057">
    <property type="entry name" value="Homeodomain-like_sf"/>
</dbReference>
<evidence type="ECO:0000313" key="5">
    <source>
        <dbReference type="Proteomes" id="UP000261166"/>
    </source>
</evidence>
<evidence type="ECO:0000256" key="2">
    <source>
        <dbReference type="PROSITE-ProRule" id="PRU00335"/>
    </source>
</evidence>
<comment type="caution">
    <text evidence="4">The sequence shown here is derived from an EMBL/GenBank/DDBJ whole genome shotgun (WGS) entry which is preliminary data.</text>
</comment>
<feature type="domain" description="HTH tetR-type" evidence="3">
    <location>
        <begin position="8"/>
        <end position="68"/>
    </location>
</feature>
<dbReference type="EMBL" id="QVLU01000006">
    <property type="protein sequence ID" value="RGE72402.1"/>
    <property type="molecule type" value="Genomic_DNA"/>
</dbReference>
<dbReference type="InterPro" id="IPR001647">
    <property type="entry name" value="HTH_TetR"/>
</dbReference>
<name>A0A3E3IZ96_9FIRM</name>
<dbReference type="Proteomes" id="UP000261166">
    <property type="component" value="Unassembled WGS sequence"/>
</dbReference>
<evidence type="ECO:0000256" key="1">
    <source>
        <dbReference type="ARBA" id="ARBA00023125"/>
    </source>
</evidence>
<dbReference type="RefSeq" id="WP_025487536.1">
    <property type="nucleotide sequence ID" value="NZ_CALBAU010000057.1"/>
</dbReference>
<dbReference type="OrthoDB" id="9810250at2"/>
<evidence type="ECO:0000313" key="4">
    <source>
        <dbReference type="EMBL" id="RGE72402.1"/>
    </source>
</evidence>
<accession>A0A3E3IZ96</accession>
<dbReference type="InterPro" id="IPR050624">
    <property type="entry name" value="HTH-type_Tx_Regulator"/>
</dbReference>
<evidence type="ECO:0000259" key="3">
    <source>
        <dbReference type="PROSITE" id="PS50977"/>
    </source>
</evidence>
<dbReference type="GO" id="GO:0003677">
    <property type="term" value="F:DNA binding"/>
    <property type="evidence" value="ECO:0007669"/>
    <property type="project" value="UniProtKB-UniRule"/>
</dbReference>
<dbReference type="PANTHER" id="PTHR43479">
    <property type="entry name" value="ACREF/ENVCD OPERON REPRESSOR-RELATED"/>
    <property type="match status" value="1"/>
</dbReference>
<gene>
    <name evidence="4" type="ORF">DWY69_08605</name>
</gene>
<dbReference type="AlphaFoldDB" id="A0A3E3IZ96"/>
<sequence length="185" mass="21400">MGEDKRIRKSKAALKEALLTLMKKKDFHKISVKELCGLAGLNRSTFYANYRDTDELLLDVHTDIFRQMTETLGDDWTAAYDAPFGKRKEALSRIIGYLAGRQEIFSLLLSNNDENMFEKHMTDYYGKLYVPQEASWRERYVFLYHSIGSFSLICQWLEERSPCGPEELAELICFMAESGKERGGK</sequence>